<dbReference type="PANTHER" id="PTHR43404">
    <property type="entry name" value="LIPOPOLYSACCHARIDE CHOLINEPHOSPHOTRANSFERASE LICD"/>
    <property type="match status" value="1"/>
</dbReference>
<dbReference type="Pfam" id="PF04991">
    <property type="entry name" value="LicD"/>
    <property type="match status" value="1"/>
</dbReference>
<keyword evidence="3" id="KW-1185">Reference proteome</keyword>
<evidence type="ECO:0000313" key="3">
    <source>
        <dbReference type="Proteomes" id="UP001156146"/>
    </source>
</evidence>
<dbReference type="Gene3D" id="3.30.460.40">
    <property type="match status" value="1"/>
</dbReference>
<reference evidence="2" key="1">
    <citation type="submission" date="2023-05" db="EMBL/GenBank/DDBJ databases">
        <title>Streptococcus hohhotensis sp. nov., isolated from the breast milk of healthy women.</title>
        <authorList>
            <person name="Liu W."/>
        </authorList>
    </citation>
    <scope>NUCLEOTIDE SEQUENCE</scope>
    <source>
        <strain evidence="2">IMAU99199</strain>
    </source>
</reference>
<dbReference type="InterPro" id="IPR007074">
    <property type="entry name" value="LicD/FKTN/FKRP_NTP_transf"/>
</dbReference>
<evidence type="ECO:0000259" key="1">
    <source>
        <dbReference type="Pfam" id="PF04991"/>
    </source>
</evidence>
<comment type="caution">
    <text evidence="2">The sequence shown here is derived from an EMBL/GenBank/DDBJ whole genome shotgun (WGS) entry which is preliminary data.</text>
</comment>
<dbReference type="RefSeq" id="WP_224218647.1">
    <property type="nucleotide sequence ID" value="NZ_JAIRCA020000009.1"/>
</dbReference>
<organism evidence="2 3">
    <name type="scientific">Streptococcus hohhotensis</name>
    <dbReference type="NCBI Taxonomy" id="2866998"/>
    <lineage>
        <taxon>Bacteria</taxon>
        <taxon>Bacillati</taxon>
        <taxon>Bacillota</taxon>
        <taxon>Bacilli</taxon>
        <taxon>Lactobacillales</taxon>
        <taxon>Streptococcaceae</taxon>
        <taxon>Streptococcus</taxon>
        <taxon>Streptococcus mitis group</taxon>
    </lineage>
</organism>
<dbReference type="Proteomes" id="UP001156146">
    <property type="component" value="Unassembled WGS sequence"/>
</dbReference>
<protein>
    <submittedName>
        <fullName evidence="2">LicD family protein</fullName>
    </submittedName>
</protein>
<evidence type="ECO:0000313" key="2">
    <source>
        <dbReference type="EMBL" id="MDI2139527.1"/>
    </source>
</evidence>
<sequence length="273" mass="31909">MSEIKIIQNKILEILKIFIETCEENNLTYYALGGTLLGAVRHGGFIPWDDDIDIGMPREDYEKFKKIASEKFNDRYLFLSEDTPDYKKAFSVIRDTSTKIVMNYSNIEQEESLWIDIFPIDGLPEKGVKRKLHEKQYLFRRMMVQLSQFNSIVNQNKTNRPWYEKVIIKIAGILIIENLLSFEKAQQKYLATIKKYSITEGYAGNFTGAYKLRELVPSCYFGEPVKLDFEGIKLNCPNKYKDYLKAIYGDNYMTLPPIEQRLPHQYEIVSLGE</sequence>
<dbReference type="EMBL" id="JAIRCA020000009">
    <property type="protein sequence ID" value="MDI2139527.1"/>
    <property type="molecule type" value="Genomic_DNA"/>
</dbReference>
<dbReference type="PANTHER" id="PTHR43404:SF2">
    <property type="entry name" value="LIPOPOLYSACCHARIDE CHOLINEPHOSPHOTRANSFERASE LICD"/>
    <property type="match status" value="1"/>
</dbReference>
<accession>A0ABT6QF44</accession>
<gene>
    <name evidence="2" type="ORF">K4Z77_005050</name>
</gene>
<name>A0ABT6QF44_9STRE</name>
<dbReference type="InterPro" id="IPR052942">
    <property type="entry name" value="LPS_cholinephosphotransferase"/>
</dbReference>
<proteinExistence type="predicted"/>
<feature type="domain" description="LicD/FKTN/FKRP nucleotidyltransferase" evidence="1">
    <location>
        <begin position="22"/>
        <end position="249"/>
    </location>
</feature>